<accession>A0A8S3C7G7</accession>
<dbReference type="PANTHER" id="PTHR39158:SF1">
    <property type="entry name" value="DNAJ HOMOLOG SUBFAMILY C MEMBER 28"/>
    <property type="match status" value="1"/>
</dbReference>
<gene>
    <name evidence="2" type="ORF">SMN809_LOCUS42068</name>
    <name evidence="3" type="ORF">SMN809_LOCUS51357</name>
</gene>
<protein>
    <recommendedName>
        <fullName evidence="1">DnaJ homologue subfamily C member 28 conserved domain-containing protein</fullName>
    </recommendedName>
</protein>
<dbReference type="AlphaFoldDB" id="A0A8S3C7G7"/>
<comment type="caution">
    <text evidence="3">The sequence shown here is derived from an EMBL/GenBank/DDBJ whole genome shotgun (WGS) entry which is preliminary data.</text>
</comment>
<dbReference type="Pfam" id="PF09350">
    <property type="entry name" value="DJC28_CD"/>
    <property type="match status" value="1"/>
</dbReference>
<evidence type="ECO:0000313" key="4">
    <source>
        <dbReference type="Proteomes" id="UP000676336"/>
    </source>
</evidence>
<dbReference type="EMBL" id="CAJOBI010171988">
    <property type="protein sequence ID" value="CAF4892866.1"/>
    <property type="molecule type" value="Genomic_DNA"/>
</dbReference>
<dbReference type="InterPro" id="IPR018961">
    <property type="entry name" value="DnaJ_homolog_subfam-C_membr-28"/>
</dbReference>
<dbReference type="InterPro" id="IPR052573">
    <property type="entry name" value="DnaJ_C_subfamily_28"/>
</dbReference>
<evidence type="ECO:0000313" key="3">
    <source>
        <dbReference type="EMBL" id="CAF4892866.1"/>
    </source>
</evidence>
<organism evidence="3 4">
    <name type="scientific">Rotaria magnacalcarata</name>
    <dbReference type="NCBI Taxonomy" id="392030"/>
    <lineage>
        <taxon>Eukaryota</taxon>
        <taxon>Metazoa</taxon>
        <taxon>Spiralia</taxon>
        <taxon>Gnathifera</taxon>
        <taxon>Rotifera</taxon>
        <taxon>Eurotatoria</taxon>
        <taxon>Bdelloidea</taxon>
        <taxon>Philodinida</taxon>
        <taxon>Philodinidae</taxon>
        <taxon>Rotaria</taxon>
    </lineage>
</organism>
<evidence type="ECO:0000313" key="2">
    <source>
        <dbReference type="EMBL" id="CAF4675453.1"/>
    </source>
</evidence>
<dbReference type="PANTHER" id="PTHR39158">
    <property type="entry name" value="OS08G0560600 PROTEIN"/>
    <property type="match status" value="1"/>
</dbReference>
<feature type="non-terminal residue" evidence="3">
    <location>
        <position position="1"/>
    </location>
</feature>
<reference evidence="3" key="1">
    <citation type="submission" date="2021-02" db="EMBL/GenBank/DDBJ databases">
        <authorList>
            <person name="Nowell W R."/>
        </authorList>
    </citation>
    <scope>NUCLEOTIDE SEQUENCE</scope>
</reference>
<evidence type="ECO:0000259" key="1">
    <source>
        <dbReference type="Pfam" id="PF09350"/>
    </source>
</evidence>
<sequence>NFIDRLVEDLIQESMSRGDFNNIKPSGKTLHERNPHYMDFTTYKINEILIDNGKMS</sequence>
<name>A0A8S3C7G7_9BILA</name>
<proteinExistence type="predicted"/>
<dbReference type="EMBL" id="CAJOBI010120379">
    <property type="protein sequence ID" value="CAF4675453.1"/>
    <property type="molecule type" value="Genomic_DNA"/>
</dbReference>
<feature type="domain" description="DnaJ homologue subfamily C member 28 conserved" evidence="1">
    <location>
        <begin position="6"/>
        <end position="53"/>
    </location>
</feature>
<dbReference type="Proteomes" id="UP000676336">
    <property type="component" value="Unassembled WGS sequence"/>
</dbReference>